<evidence type="ECO:0000256" key="4">
    <source>
        <dbReference type="ARBA" id="ARBA00023136"/>
    </source>
</evidence>
<feature type="region of interest" description="Disordered" evidence="5">
    <location>
        <begin position="988"/>
        <end position="1026"/>
    </location>
</feature>
<comment type="subcellular location">
    <subcellularLocation>
        <location evidence="1">Membrane</location>
        <topology evidence="1">Single-pass membrane protein</topology>
    </subcellularLocation>
</comment>
<evidence type="ECO:0000256" key="5">
    <source>
        <dbReference type="SAM" id="MobiDB-lite"/>
    </source>
</evidence>
<sequence>MEVLVLLLGVLLAGLSAADPPQGLYTAEGVTYVGCFEHGQPHNEEVLALLVSADCSIIHPESCLTPATCIDLCQNTSTSYIYIGLKYPGQCFCDSVLRVEVNQTDSKDGSQCDGRCAHDLQLDCGGGYNMLVYRMSNIPPLTSPVTDNTQTVPGYTLSTRPEVVPTTTYRGDNQPQVDIGLIAGVTGGVAGLVVIVVAVVCVYIWRRKKTEGDRGTGTERTHYVNGQFLDDQQRSRTNQDAPEMNQPIPTPRPSSALYLEPGVPIDGGTGKREVEGVEYIGCFEHGESYPAEVLQLQISDCTANHPGSCLTPATCIDSCQNTSTSYIYVGLKFPGLCFCDSTLRGVNQTDSVDGHMHCDGRCTKNETLACGNSYNMLVYRVNFSEKIPQMTTHVGTPAANSVGYKTEAEEADTTPERTNERPQNSIALIAGATAGGAAVLIAGTVVGVCLWRKKFERRQTDKPGSSLALQDVSHPPSESHSNPTAPPNPSNIDALYAKPDKKRKPKMSSPDDPSCQDVIPTGVQHQYATVNDNQSPNSMVRQDANPYDSIQNDPQYAVVNKPFVLPQGTTHGHTGPSSSEFTSERTYRGTTDGILQYSTISVLTGLIAGAAGGGGAVLIAAVIITIVCMRLRRGNNSNVQKTSLGLGELNSHASPSQSSAINPSFQSAKPNPDNKKRKQAPNTPIPEDPSYQDVLPTGAQHQYATVQDEPHPYTTVQDESHLYTSLGGRPNLYDSIEDNRQYYNVQKAFALPQGTTDDHADPSSSESTSGRPYSSPRATTNGIVQYSTLSVSTDYTTSITSKAKTTEAVGSMNGQTTVDIEYTTGMGSKGRTTKMAPNMEEQTGVGIGLIAGAAGGGGAVLIVAVIIAIVCMRRSRGNKSSDQGTSVALGELDSHASPFQNSASNPSFQSTPANVEDLYAKPDKKKKKQRQQNTTDPEDPSYQDVIPTGAQHQYATVQDDPHPYNAVGDETNLYDSIQDDPQYATVQKNRKQGPNVETNPLYGKGSVDNTAYDPGPLSNDNDGAPSVCEMMDNVIYE</sequence>
<dbReference type="GO" id="GO:0016020">
    <property type="term" value="C:membrane"/>
    <property type="evidence" value="ECO:0007669"/>
    <property type="project" value="UniProtKB-SubCell"/>
</dbReference>
<feature type="region of interest" description="Disordered" evidence="5">
    <location>
        <begin position="753"/>
        <end position="781"/>
    </location>
</feature>
<keyword evidence="3 6" id="KW-1133">Transmembrane helix</keyword>
<dbReference type="GO" id="GO:0071944">
    <property type="term" value="C:cell periphery"/>
    <property type="evidence" value="ECO:0007669"/>
    <property type="project" value="UniProtKB-ARBA"/>
</dbReference>
<feature type="region of interest" description="Disordered" evidence="5">
    <location>
        <begin position="394"/>
        <end position="424"/>
    </location>
</feature>
<feature type="compositionally biased region" description="Polar residues" evidence="5">
    <location>
        <begin position="762"/>
        <end position="781"/>
    </location>
</feature>
<dbReference type="EMBL" id="OV696687">
    <property type="protein sequence ID" value="CAH1255189.1"/>
    <property type="molecule type" value="Genomic_DNA"/>
</dbReference>
<feature type="region of interest" description="Disordered" evidence="5">
    <location>
        <begin position="232"/>
        <end position="258"/>
    </location>
</feature>
<dbReference type="PROSITE" id="PS51212">
    <property type="entry name" value="WSC"/>
    <property type="match status" value="2"/>
</dbReference>
<feature type="transmembrane region" description="Helical" evidence="6">
    <location>
        <begin position="606"/>
        <end position="628"/>
    </location>
</feature>
<evidence type="ECO:0000256" key="7">
    <source>
        <dbReference type="SAM" id="SignalP"/>
    </source>
</evidence>
<feature type="region of interest" description="Disordered" evidence="5">
    <location>
        <begin position="919"/>
        <end position="945"/>
    </location>
</feature>
<keyword evidence="10" id="KW-1185">Reference proteome</keyword>
<evidence type="ECO:0000256" key="3">
    <source>
        <dbReference type="ARBA" id="ARBA00022989"/>
    </source>
</evidence>
<evidence type="ECO:0000256" key="2">
    <source>
        <dbReference type="ARBA" id="ARBA00022692"/>
    </source>
</evidence>
<feature type="signal peptide" evidence="7">
    <location>
        <begin position="1"/>
        <end position="18"/>
    </location>
</feature>
<dbReference type="InterPro" id="IPR002889">
    <property type="entry name" value="WSC_carb-bd"/>
</dbReference>
<evidence type="ECO:0000256" key="1">
    <source>
        <dbReference type="ARBA" id="ARBA00004167"/>
    </source>
</evidence>
<dbReference type="Proteomes" id="UP000838412">
    <property type="component" value="Chromosome 2"/>
</dbReference>
<proteinExistence type="predicted"/>
<reference evidence="9" key="1">
    <citation type="submission" date="2022-01" db="EMBL/GenBank/DDBJ databases">
        <authorList>
            <person name="Braso-Vives M."/>
        </authorList>
    </citation>
    <scope>NUCLEOTIDE SEQUENCE</scope>
</reference>
<feature type="domain" description="WSC" evidence="8">
    <location>
        <begin position="276"/>
        <end position="382"/>
    </location>
</feature>
<feature type="chain" id="PRO_5035440769" evidence="7">
    <location>
        <begin position="19"/>
        <end position="1037"/>
    </location>
</feature>
<feature type="region of interest" description="Disordered" evidence="5">
    <location>
        <begin position="460"/>
        <end position="519"/>
    </location>
</feature>
<feature type="transmembrane region" description="Helical" evidence="6">
    <location>
        <begin position="179"/>
        <end position="205"/>
    </location>
</feature>
<gene>
    <name evidence="9" type="primary">Hypp1486</name>
    <name evidence="9" type="ORF">BLAG_LOCUS14338</name>
</gene>
<organism evidence="9 10">
    <name type="scientific">Branchiostoma lanceolatum</name>
    <name type="common">Common lancelet</name>
    <name type="synonym">Amphioxus lanceolatum</name>
    <dbReference type="NCBI Taxonomy" id="7740"/>
    <lineage>
        <taxon>Eukaryota</taxon>
        <taxon>Metazoa</taxon>
        <taxon>Chordata</taxon>
        <taxon>Cephalochordata</taxon>
        <taxon>Leptocardii</taxon>
        <taxon>Amphioxiformes</taxon>
        <taxon>Branchiostomatidae</taxon>
        <taxon>Branchiostoma</taxon>
    </lineage>
</organism>
<evidence type="ECO:0000313" key="9">
    <source>
        <dbReference type="EMBL" id="CAH1255189.1"/>
    </source>
</evidence>
<dbReference type="AlphaFoldDB" id="A0A8K0ENI9"/>
<feature type="domain" description="WSC" evidence="8">
    <location>
        <begin position="29"/>
        <end position="136"/>
    </location>
</feature>
<feature type="transmembrane region" description="Helical" evidence="6">
    <location>
        <begin position="844"/>
        <end position="870"/>
    </location>
</feature>
<evidence type="ECO:0000256" key="6">
    <source>
        <dbReference type="SAM" id="Phobius"/>
    </source>
</evidence>
<name>A0A8K0ENI9_BRALA</name>
<keyword evidence="4 6" id="KW-0472">Membrane</keyword>
<accession>A0A8K0ENI9</accession>
<feature type="transmembrane region" description="Helical" evidence="6">
    <location>
        <begin position="426"/>
        <end position="448"/>
    </location>
</feature>
<evidence type="ECO:0000313" key="10">
    <source>
        <dbReference type="Proteomes" id="UP000838412"/>
    </source>
</evidence>
<keyword evidence="7" id="KW-0732">Signal</keyword>
<dbReference type="InterPro" id="IPR051694">
    <property type="entry name" value="Immunoregulatory_rcpt-like"/>
</dbReference>
<feature type="region of interest" description="Disordered" evidence="5">
    <location>
        <begin position="648"/>
        <end position="695"/>
    </location>
</feature>
<feature type="compositionally biased region" description="Polar residues" evidence="5">
    <location>
        <begin position="651"/>
        <end position="669"/>
    </location>
</feature>
<dbReference type="SMART" id="SM00321">
    <property type="entry name" value="WSC"/>
    <property type="match status" value="2"/>
</dbReference>
<keyword evidence="2 6" id="KW-0812">Transmembrane</keyword>
<evidence type="ECO:0000259" key="8">
    <source>
        <dbReference type="PROSITE" id="PS51212"/>
    </source>
</evidence>
<protein>
    <submittedName>
        <fullName evidence="9">Hypp1486 protein</fullName>
    </submittedName>
</protein>
<dbReference type="OrthoDB" id="10061222at2759"/>
<dbReference type="PANTHER" id="PTHR15549">
    <property type="entry name" value="PAIRED IMMUNOGLOBULIN-LIKE TYPE 2 RECEPTOR"/>
    <property type="match status" value="1"/>
</dbReference>